<dbReference type="GO" id="GO:0031519">
    <property type="term" value="C:PcG protein complex"/>
    <property type="evidence" value="ECO:0007669"/>
    <property type="project" value="TreeGrafter"/>
</dbReference>
<dbReference type="PANTHER" id="PTHR14003">
    <property type="entry name" value="TRANSCRIPTIONAL REPRESSOR PROTEIN YY"/>
    <property type="match status" value="1"/>
</dbReference>
<dbReference type="GO" id="GO:0000785">
    <property type="term" value="C:chromatin"/>
    <property type="evidence" value="ECO:0007669"/>
    <property type="project" value="TreeGrafter"/>
</dbReference>
<keyword evidence="1" id="KW-0479">Metal-binding</keyword>
<keyword evidence="2" id="KW-0677">Repeat</keyword>
<keyword evidence="4" id="KW-0862">Zinc</keyword>
<evidence type="ECO:0000313" key="9">
    <source>
        <dbReference type="Proteomes" id="UP000663843"/>
    </source>
</evidence>
<dbReference type="GO" id="GO:0005667">
    <property type="term" value="C:transcription regulator complex"/>
    <property type="evidence" value="ECO:0007669"/>
    <property type="project" value="TreeGrafter"/>
</dbReference>
<evidence type="ECO:0000256" key="1">
    <source>
        <dbReference type="ARBA" id="ARBA00022723"/>
    </source>
</evidence>
<feature type="region of interest" description="Disordered" evidence="6">
    <location>
        <begin position="257"/>
        <end position="276"/>
    </location>
</feature>
<evidence type="ECO:0000313" key="8">
    <source>
        <dbReference type="EMBL" id="CAE6408100.1"/>
    </source>
</evidence>
<accession>A0A8H2WZK2</accession>
<evidence type="ECO:0000256" key="3">
    <source>
        <dbReference type="ARBA" id="ARBA00022771"/>
    </source>
</evidence>
<evidence type="ECO:0000259" key="7">
    <source>
        <dbReference type="PROSITE" id="PS50157"/>
    </source>
</evidence>
<dbReference type="PANTHER" id="PTHR14003:SF19">
    <property type="entry name" value="YY2 TRANSCRIPTION FACTOR"/>
    <property type="match status" value="1"/>
</dbReference>
<dbReference type="GO" id="GO:0000981">
    <property type="term" value="F:DNA-binding transcription factor activity, RNA polymerase II-specific"/>
    <property type="evidence" value="ECO:0007669"/>
    <property type="project" value="TreeGrafter"/>
</dbReference>
<dbReference type="SMART" id="SM00355">
    <property type="entry name" value="ZnF_C2H2"/>
    <property type="match status" value="2"/>
</dbReference>
<reference evidence="8" key="1">
    <citation type="submission" date="2021-01" db="EMBL/GenBank/DDBJ databases">
        <authorList>
            <person name="Kaushik A."/>
        </authorList>
    </citation>
    <scope>NUCLEOTIDE SEQUENCE</scope>
    <source>
        <strain evidence="8">AG2-2IIIB</strain>
    </source>
</reference>
<proteinExistence type="predicted"/>
<dbReference type="GO" id="GO:0000978">
    <property type="term" value="F:RNA polymerase II cis-regulatory region sequence-specific DNA binding"/>
    <property type="evidence" value="ECO:0007669"/>
    <property type="project" value="TreeGrafter"/>
</dbReference>
<evidence type="ECO:0000256" key="2">
    <source>
        <dbReference type="ARBA" id="ARBA00022737"/>
    </source>
</evidence>
<dbReference type="AlphaFoldDB" id="A0A8H2WZK2"/>
<evidence type="ECO:0000256" key="4">
    <source>
        <dbReference type="ARBA" id="ARBA00022833"/>
    </source>
</evidence>
<dbReference type="Gene3D" id="3.30.160.60">
    <property type="entry name" value="Classic Zinc Finger"/>
    <property type="match status" value="1"/>
</dbReference>
<dbReference type="Proteomes" id="UP000663843">
    <property type="component" value="Unassembled WGS sequence"/>
</dbReference>
<protein>
    <recommendedName>
        <fullName evidence="7">C2H2-type domain-containing protein</fullName>
    </recommendedName>
</protein>
<comment type="caution">
    <text evidence="8">The sequence shown here is derived from an EMBL/GenBank/DDBJ whole genome shotgun (WGS) entry which is preliminary data.</text>
</comment>
<name>A0A8H2WZK2_9AGAM</name>
<sequence length="293" mass="33308">MGMDRHCFYAENHVYYFDDYYNVYSEDGTLISGSLNSRLDDLLTPNFHIDGVPYWFDLDGLLYQNVDGTMNRVHVWHSDPEPFNLGPVFQPMFLPTFQNDMTSFVPEATPELGYGSSPSPPATQILDFNSPLTKNEVLSPSNSQPLRRAFQGSDFPWSPSSSTKSPIVATASQVAKAQKDAETAQPVKRPSKDERRRCPICNKLFRRPSSLEDHLNVHSGHKVHMCPFKGCCTSFATKSKMKRHFTMHRVGPWEQYRRSETPRANTAKSGKATRAPTRTYNSRAHHTLRFRAA</sequence>
<dbReference type="PROSITE" id="PS00028">
    <property type="entry name" value="ZINC_FINGER_C2H2_1"/>
    <property type="match status" value="2"/>
</dbReference>
<evidence type="ECO:0000256" key="6">
    <source>
        <dbReference type="SAM" id="MobiDB-lite"/>
    </source>
</evidence>
<keyword evidence="3 5" id="KW-0863">Zinc-finger</keyword>
<organism evidence="8 9">
    <name type="scientific">Rhizoctonia solani</name>
    <dbReference type="NCBI Taxonomy" id="456999"/>
    <lineage>
        <taxon>Eukaryota</taxon>
        <taxon>Fungi</taxon>
        <taxon>Dikarya</taxon>
        <taxon>Basidiomycota</taxon>
        <taxon>Agaricomycotina</taxon>
        <taxon>Agaricomycetes</taxon>
        <taxon>Cantharellales</taxon>
        <taxon>Ceratobasidiaceae</taxon>
        <taxon>Rhizoctonia</taxon>
    </lineage>
</organism>
<dbReference type="GO" id="GO:0008270">
    <property type="term" value="F:zinc ion binding"/>
    <property type="evidence" value="ECO:0007669"/>
    <property type="project" value="UniProtKB-KW"/>
</dbReference>
<evidence type="ECO:0000256" key="5">
    <source>
        <dbReference type="PROSITE-ProRule" id="PRU00042"/>
    </source>
</evidence>
<dbReference type="Pfam" id="PF00096">
    <property type="entry name" value="zf-C2H2"/>
    <property type="match status" value="1"/>
</dbReference>
<dbReference type="InterPro" id="IPR013087">
    <property type="entry name" value="Znf_C2H2_type"/>
</dbReference>
<dbReference type="InterPro" id="IPR036236">
    <property type="entry name" value="Znf_C2H2_sf"/>
</dbReference>
<dbReference type="EMBL" id="CAJMWT010001541">
    <property type="protein sequence ID" value="CAE6408100.1"/>
    <property type="molecule type" value="Genomic_DNA"/>
</dbReference>
<feature type="domain" description="C2H2-type" evidence="7">
    <location>
        <begin position="196"/>
        <end position="223"/>
    </location>
</feature>
<dbReference type="SUPFAM" id="SSF57667">
    <property type="entry name" value="beta-beta-alpha zinc fingers"/>
    <property type="match status" value="1"/>
</dbReference>
<gene>
    <name evidence="8" type="ORF">RDB_LOCUS41638</name>
</gene>
<dbReference type="PROSITE" id="PS50157">
    <property type="entry name" value="ZINC_FINGER_C2H2_2"/>
    <property type="match status" value="1"/>
</dbReference>